<name>A0A011PJJ5_9PROT</name>
<evidence type="ECO:0000313" key="4">
    <source>
        <dbReference type="EMBL" id="EXI76980.1"/>
    </source>
</evidence>
<keyword evidence="1" id="KW-0159">Chromosome partition</keyword>
<dbReference type="InterPro" id="IPR041468">
    <property type="entry name" value="HTH_ParB/Spo0J"/>
</dbReference>
<dbReference type="CDD" id="cd16387">
    <property type="entry name" value="ParB_N_Srx"/>
    <property type="match status" value="1"/>
</dbReference>
<dbReference type="SMART" id="SM00470">
    <property type="entry name" value="ParB"/>
    <property type="match status" value="1"/>
</dbReference>
<dbReference type="EMBL" id="JEMX01000139">
    <property type="protein sequence ID" value="EXI76980.1"/>
    <property type="molecule type" value="Genomic_DNA"/>
</dbReference>
<dbReference type="SUPFAM" id="SSF110849">
    <property type="entry name" value="ParB/Sulfiredoxin"/>
    <property type="match status" value="1"/>
</dbReference>
<accession>A0A011PJJ5</accession>
<dbReference type="GO" id="GO:0007059">
    <property type="term" value="P:chromosome segregation"/>
    <property type="evidence" value="ECO:0007669"/>
    <property type="project" value="UniProtKB-KW"/>
</dbReference>
<evidence type="ECO:0000256" key="1">
    <source>
        <dbReference type="ARBA" id="ARBA00022829"/>
    </source>
</evidence>
<dbReference type="PANTHER" id="PTHR33375:SF1">
    <property type="entry name" value="CHROMOSOME-PARTITIONING PROTEIN PARB-RELATED"/>
    <property type="match status" value="1"/>
</dbReference>
<dbReference type="GO" id="GO:0005694">
    <property type="term" value="C:chromosome"/>
    <property type="evidence" value="ECO:0007669"/>
    <property type="project" value="TreeGrafter"/>
</dbReference>
<dbReference type="PANTHER" id="PTHR33375">
    <property type="entry name" value="CHROMOSOME-PARTITIONING PROTEIN PARB-RELATED"/>
    <property type="match status" value="1"/>
</dbReference>
<dbReference type="InterPro" id="IPR036086">
    <property type="entry name" value="ParB/Sulfiredoxin_sf"/>
</dbReference>
<evidence type="ECO:0000313" key="5">
    <source>
        <dbReference type="Proteomes" id="UP000021816"/>
    </source>
</evidence>
<dbReference type="Gene3D" id="1.10.10.2830">
    <property type="match status" value="1"/>
</dbReference>
<reference evidence="4 5" key="1">
    <citation type="submission" date="2014-02" db="EMBL/GenBank/DDBJ databases">
        <title>Expanding our view of genomic diversity in Candidatus Accumulibacter clades.</title>
        <authorList>
            <person name="Skennerton C.T."/>
            <person name="Barr J.J."/>
            <person name="Slater F.R."/>
            <person name="Bond P.L."/>
            <person name="Tyson G.W."/>
        </authorList>
    </citation>
    <scope>NUCLEOTIDE SEQUENCE [LARGE SCALE GENOMIC DNA]</scope>
    <source>
        <strain evidence="5">BA-92</strain>
    </source>
</reference>
<dbReference type="SUPFAM" id="SSF109709">
    <property type="entry name" value="KorB DNA-binding domain-like"/>
    <property type="match status" value="1"/>
</dbReference>
<evidence type="ECO:0000256" key="2">
    <source>
        <dbReference type="SAM" id="MobiDB-lite"/>
    </source>
</evidence>
<feature type="region of interest" description="Disordered" evidence="2">
    <location>
        <begin position="313"/>
        <end position="332"/>
    </location>
</feature>
<protein>
    <submittedName>
        <fullName evidence="4">ParB/RepB/Spo0J family partition protein</fullName>
    </submittedName>
</protein>
<dbReference type="Pfam" id="PF02195">
    <property type="entry name" value="ParB_N"/>
    <property type="match status" value="1"/>
</dbReference>
<organism evidence="4 5">
    <name type="scientific">Candidatus Accumulibacter appositus</name>
    <dbReference type="NCBI Taxonomy" id="1454003"/>
    <lineage>
        <taxon>Bacteria</taxon>
        <taxon>Pseudomonadati</taxon>
        <taxon>Pseudomonadota</taxon>
        <taxon>Betaproteobacteria</taxon>
        <taxon>Candidatus Accumulibacter</taxon>
    </lineage>
</organism>
<evidence type="ECO:0000259" key="3">
    <source>
        <dbReference type="SMART" id="SM00470"/>
    </source>
</evidence>
<comment type="caution">
    <text evidence="4">The sequence shown here is derived from an EMBL/GenBank/DDBJ whole genome shotgun (WGS) entry which is preliminary data.</text>
</comment>
<sequence>MNPSSAAAVLSLDLHRLDLRYASLRLPDPPAITRLARSIAADGQLVPCIAVAGEGDAFILIDGYRRIAALRYLGRDTAEVECWQADLAQALLGVLARTRSRSFAPIEEAFLLRELISDGQLSQHEVARRCGRDVSWVSRRLQLLGGLSDALLEAIRQGQVSTWAAVRILGPLARANSAHAEQLLATLRSTRLSTRQLANWFAQYQRATRPVRERMVESPQLLLEAVAARQEEKVAERLREGPEGEVLADLRILEAVGARLKRRLSALSSPSTALPPAVTAAVASLQPALESLQRHLTRICPHDLPRDSSIRADAASARPGCSRDQPALEAVA</sequence>
<dbReference type="PATRIC" id="fig|1454003.3.peg.4187"/>
<dbReference type="STRING" id="1454003.AW10_04123"/>
<dbReference type="AlphaFoldDB" id="A0A011PJJ5"/>
<dbReference type="Proteomes" id="UP000021816">
    <property type="component" value="Unassembled WGS sequence"/>
</dbReference>
<dbReference type="InterPro" id="IPR050336">
    <property type="entry name" value="Chromosome_partition/occlusion"/>
</dbReference>
<feature type="domain" description="ParB-like N-terminal" evidence="3">
    <location>
        <begin position="10"/>
        <end position="99"/>
    </location>
</feature>
<dbReference type="Pfam" id="PF17762">
    <property type="entry name" value="HTH_ParB"/>
    <property type="match status" value="1"/>
</dbReference>
<proteinExistence type="predicted"/>
<dbReference type="Gene3D" id="3.90.1530.30">
    <property type="match status" value="1"/>
</dbReference>
<gene>
    <name evidence="4" type="ORF">AW10_04123</name>
</gene>
<dbReference type="InterPro" id="IPR003115">
    <property type="entry name" value="ParB_N"/>
</dbReference>